<dbReference type="EMBL" id="VSRR010005928">
    <property type="protein sequence ID" value="MPC43650.1"/>
    <property type="molecule type" value="Genomic_DNA"/>
</dbReference>
<protein>
    <submittedName>
        <fullName evidence="1">Uncharacterized protein</fullName>
    </submittedName>
</protein>
<name>A0A5B7F7S5_PORTR</name>
<evidence type="ECO:0000313" key="1">
    <source>
        <dbReference type="EMBL" id="MPC43650.1"/>
    </source>
</evidence>
<organism evidence="1 2">
    <name type="scientific">Portunus trituberculatus</name>
    <name type="common">Swimming crab</name>
    <name type="synonym">Neptunus trituberculatus</name>
    <dbReference type="NCBI Taxonomy" id="210409"/>
    <lineage>
        <taxon>Eukaryota</taxon>
        <taxon>Metazoa</taxon>
        <taxon>Ecdysozoa</taxon>
        <taxon>Arthropoda</taxon>
        <taxon>Crustacea</taxon>
        <taxon>Multicrustacea</taxon>
        <taxon>Malacostraca</taxon>
        <taxon>Eumalacostraca</taxon>
        <taxon>Eucarida</taxon>
        <taxon>Decapoda</taxon>
        <taxon>Pleocyemata</taxon>
        <taxon>Brachyura</taxon>
        <taxon>Eubrachyura</taxon>
        <taxon>Portunoidea</taxon>
        <taxon>Portunidae</taxon>
        <taxon>Portuninae</taxon>
        <taxon>Portunus</taxon>
    </lineage>
</organism>
<gene>
    <name evidence="1" type="ORF">E2C01_037303</name>
</gene>
<dbReference type="AlphaFoldDB" id="A0A5B7F7S5"/>
<dbReference type="Proteomes" id="UP000324222">
    <property type="component" value="Unassembled WGS sequence"/>
</dbReference>
<proteinExistence type="predicted"/>
<accession>A0A5B7F7S5</accession>
<comment type="caution">
    <text evidence="1">The sequence shown here is derived from an EMBL/GenBank/DDBJ whole genome shotgun (WGS) entry which is preliminary data.</text>
</comment>
<evidence type="ECO:0000313" key="2">
    <source>
        <dbReference type="Proteomes" id="UP000324222"/>
    </source>
</evidence>
<reference evidence="1 2" key="1">
    <citation type="submission" date="2019-05" db="EMBL/GenBank/DDBJ databases">
        <title>Another draft genome of Portunus trituberculatus and its Hox gene families provides insights of decapod evolution.</title>
        <authorList>
            <person name="Jeong J.-H."/>
            <person name="Song I."/>
            <person name="Kim S."/>
            <person name="Choi T."/>
            <person name="Kim D."/>
            <person name="Ryu S."/>
            <person name="Kim W."/>
        </authorList>
    </citation>
    <scope>NUCLEOTIDE SEQUENCE [LARGE SCALE GENOMIC DNA]</scope>
    <source>
        <tissue evidence="1">Muscle</tissue>
    </source>
</reference>
<sequence length="67" mass="7595">MSGGGKCVPELLAARQGRLPGLPVCQHRQGTESVHTCDRYHHHHYHRHHHHHLAPSSEKAAYFTKSL</sequence>
<keyword evidence="2" id="KW-1185">Reference proteome</keyword>